<keyword evidence="8 9" id="KW-0472">Membrane</keyword>
<dbReference type="EMBL" id="NSJE01000004">
    <property type="protein sequence ID" value="PAT43527.1"/>
    <property type="molecule type" value="Genomic_DNA"/>
</dbReference>
<dbReference type="RefSeq" id="WP_095551296.1">
    <property type="nucleotide sequence ID" value="NZ_CP154474.1"/>
</dbReference>
<feature type="transmembrane region" description="Helical" evidence="9">
    <location>
        <begin position="109"/>
        <end position="137"/>
    </location>
</feature>
<dbReference type="GO" id="GO:0005886">
    <property type="term" value="C:plasma membrane"/>
    <property type="evidence" value="ECO:0007669"/>
    <property type="project" value="UniProtKB-SubCell"/>
</dbReference>
<evidence type="ECO:0000256" key="1">
    <source>
        <dbReference type="ARBA" id="ARBA00004651"/>
    </source>
</evidence>
<keyword evidence="3 9" id="KW-0813">Transport</keyword>
<sequence length="264" mass="29977">MQMLKALWAYRSFIFSSVSREFHARYRESLLGGFWSVAQPLSMIVIYTVIFGQLLKPTLPGQANTPFAFSIYLCAGVMAWNLFAEMMGRLNRCFLDNGNLIKKAQFPRACLPIIVTLSALTNFAILLGLLLAFLALVWHWPGWPLLALIPLLALQLLFTLGLGVLLGTLNVFFRDVGQLTQVALQFWFWLTPIVYTRYSLSPTMQSVLQLNPLTALMEAYHRVLLERAWPHWGSLGPLLLLSLLLLLLSGRFFLRRVGEMVDEL</sequence>
<dbReference type="Pfam" id="PF01061">
    <property type="entry name" value="ABC2_membrane"/>
    <property type="match status" value="1"/>
</dbReference>
<dbReference type="GO" id="GO:0015774">
    <property type="term" value="P:polysaccharide transport"/>
    <property type="evidence" value="ECO:0007669"/>
    <property type="project" value="UniProtKB-KW"/>
</dbReference>
<feature type="transmembrane region" description="Helical" evidence="9">
    <location>
        <begin position="143"/>
        <end position="167"/>
    </location>
</feature>
<evidence type="ECO:0000256" key="7">
    <source>
        <dbReference type="ARBA" id="ARBA00023047"/>
    </source>
</evidence>
<evidence type="ECO:0000256" key="5">
    <source>
        <dbReference type="ARBA" id="ARBA00022692"/>
    </source>
</evidence>
<evidence type="ECO:0000256" key="4">
    <source>
        <dbReference type="ARBA" id="ARBA00022475"/>
    </source>
</evidence>
<name>A0A2A2B0F5_9BURK</name>
<evidence type="ECO:0000256" key="6">
    <source>
        <dbReference type="ARBA" id="ARBA00022989"/>
    </source>
</evidence>
<organism evidence="11 12">
    <name type="scientific">Vandammella animalimorsus</name>
    <dbReference type="NCBI Taxonomy" id="2029117"/>
    <lineage>
        <taxon>Bacteria</taxon>
        <taxon>Pseudomonadati</taxon>
        <taxon>Pseudomonadota</taxon>
        <taxon>Betaproteobacteria</taxon>
        <taxon>Burkholderiales</taxon>
        <taxon>Comamonadaceae</taxon>
        <taxon>Vandammella</taxon>
    </lineage>
</organism>
<evidence type="ECO:0000256" key="2">
    <source>
        <dbReference type="ARBA" id="ARBA00007783"/>
    </source>
</evidence>
<feature type="transmembrane region" description="Helical" evidence="9">
    <location>
        <begin position="179"/>
        <end position="198"/>
    </location>
</feature>
<dbReference type="Proteomes" id="UP000218439">
    <property type="component" value="Unassembled WGS sequence"/>
</dbReference>
<dbReference type="PROSITE" id="PS51012">
    <property type="entry name" value="ABC_TM2"/>
    <property type="match status" value="1"/>
</dbReference>
<evidence type="ECO:0000256" key="3">
    <source>
        <dbReference type="ARBA" id="ARBA00022448"/>
    </source>
</evidence>
<keyword evidence="7" id="KW-0762">Sugar transport</keyword>
<feature type="domain" description="ABC transmembrane type-2" evidence="10">
    <location>
        <begin position="31"/>
        <end position="256"/>
    </location>
</feature>
<keyword evidence="6 9" id="KW-1133">Transmembrane helix</keyword>
<evidence type="ECO:0000313" key="11">
    <source>
        <dbReference type="EMBL" id="PAT43527.1"/>
    </source>
</evidence>
<dbReference type="GO" id="GO:0140359">
    <property type="term" value="F:ABC-type transporter activity"/>
    <property type="evidence" value="ECO:0007669"/>
    <property type="project" value="InterPro"/>
</dbReference>
<comment type="subcellular location">
    <subcellularLocation>
        <location evidence="9">Cell inner membrane</location>
        <topology evidence="9">Multi-pass membrane protein</topology>
    </subcellularLocation>
    <subcellularLocation>
        <location evidence="1">Cell membrane</location>
        <topology evidence="1">Multi-pass membrane protein</topology>
    </subcellularLocation>
</comment>
<dbReference type="GO" id="GO:0015920">
    <property type="term" value="P:lipopolysaccharide transport"/>
    <property type="evidence" value="ECO:0007669"/>
    <property type="project" value="TreeGrafter"/>
</dbReference>
<keyword evidence="7" id="KW-0625">Polysaccharide transport</keyword>
<feature type="transmembrane region" description="Helical" evidence="9">
    <location>
        <begin position="30"/>
        <end position="55"/>
    </location>
</feature>
<proteinExistence type="inferred from homology"/>
<evidence type="ECO:0000256" key="8">
    <source>
        <dbReference type="ARBA" id="ARBA00023136"/>
    </source>
</evidence>
<evidence type="ECO:0000259" key="10">
    <source>
        <dbReference type="PROSITE" id="PS51012"/>
    </source>
</evidence>
<evidence type="ECO:0000313" key="12">
    <source>
        <dbReference type="Proteomes" id="UP000218439"/>
    </source>
</evidence>
<reference evidence="11 12" key="1">
    <citation type="submission" date="2017-08" db="EMBL/GenBank/DDBJ databases">
        <title>WGS of Clinical strains of the CDC Group NO-1 linked to zoonotic infections in humans.</title>
        <authorList>
            <person name="Bernier A.-M."/>
            <person name="Bernard K."/>
        </authorList>
    </citation>
    <scope>NUCLEOTIDE SEQUENCE [LARGE SCALE GENOMIC DNA]</scope>
    <source>
        <strain evidence="11 12">NML120219</strain>
    </source>
</reference>
<dbReference type="PANTHER" id="PTHR30413:SF10">
    <property type="entry name" value="CAPSULE POLYSACCHARIDE EXPORT INNER-MEMBRANE PROTEIN CTRC"/>
    <property type="match status" value="1"/>
</dbReference>
<comment type="similarity">
    <text evidence="2 9">Belongs to the ABC-2 integral membrane protein family.</text>
</comment>
<comment type="caution">
    <text evidence="11">The sequence shown here is derived from an EMBL/GenBank/DDBJ whole genome shotgun (WGS) entry which is preliminary data.</text>
</comment>
<protein>
    <recommendedName>
        <fullName evidence="9">Transport permease protein</fullName>
    </recommendedName>
</protein>
<dbReference type="InterPro" id="IPR047817">
    <property type="entry name" value="ABC2_TM_bact-type"/>
</dbReference>
<feature type="transmembrane region" description="Helical" evidence="9">
    <location>
        <begin position="67"/>
        <end position="88"/>
    </location>
</feature>
<dbReference type="PANTHER" id="PTHR30413">
    <property type="entry name" value="INNER MEMBRANE TRANSPORT PERMEASE"/>
    <property type="match status" value="1"/>
</dbReference>
<feature type="transmembrane region" description="Helical" evidence="9">
    <location>
        <begin position="235"/>
        <end position="254"/>
    </location>
</feature>
<evidence type="ECO:0000256" key="9">
    <source>
        <dbReference type="RuleBase" id="RU361157"/>
    </source>
</evidence>
<dbReference type="InterPro" id="IPR013525">
    <property type="entry name" value="ABC2_TM"/>
</dbReference>
<keyword evidence="5 9" id="KW-0812">Transmembrane</keyword>
<keyword evidence="4 9" id="KW-1003">Cell membrane</keyword>
<accession>A0A2A2B0F5</accession>
<gene>
    <name evidence="11" type="ORF">CK621_03365</name>
</gene>
<dbReference type="AlphaFoldDB" id="A0A2A2B0F5"/>